<accession>A0A151IBT1</accession>
<feature type="region of interest" description="Disordered" evidence="1">
    <location>
        <begin position="1"/>
        <end position="22"/>
    </location>
</feature>
<organism evidence="2 3">
    <name type="scientific">Cyphomyrmex costatus</name>
    <dbReference type="NCBI Taxonomy" id="456900"/>
    <lineage>
        <taxon>Eukaryota</taxon>
        <taxon>Metazoa</taxon>
        <taxon>Ecdysozoa</taxon>
        <taxon>Arthropoda</taxon>
        <taxon>Hexapoda</taxon>
        <taxon>Insecta</taxon>
        <taxon>Pterygota</taxon>
        <taxon>Neoptera</taxon>
        <taxon>Endopterygota</taxon>
        <taxon>Hymenoptera</taxon>
        <taxon>Apocrita</taxon>
        <taxon>Aculeata</taxon>
        <taxon>Formicoidea</taxon>
        <taxon>Formicidae</taxon>
        <taxon>Myrmicinae</taxon>
        <taxon>Cyphomyrmex</taxon>
    </lineage>
</organism>
<gene>
    <name evidence="2" type="ORF">ALC62_12130</name>
</gene>
<keyword evidence="3" id="KW-1185">Reference proteome</keyword>
<name>A0A151IBT1_9HYME</name>
<proteinExistence type="predicted"/>
<dbReference type="Proteomes" id="UP000078542">
    <property type="component" value="Unassembled WGS sequence"/>
</dbReference>
<reference evidence="2 3" key="1">
    <citation type="submission" date="2016-03" db="EMBL/GenBank/DDBJ databases">
        <title>Cyphomyrmex costatus WGS genome.</title>
        <authorList>
            <person name="Nygaard S."/>
            <person name="Hu H."/>
            <person name="Boomsma J."/>
            <person name="Zhang G."/>
        </authorList>
    </citation>
    <scope>NUCLEOTIDE SEQUENCE [LARGE SCALE GENOMIC DNA]</scope>
    <source>
        <strain evidence="2">MS0001</strain>
        <tissue evidence="2">Whole body</tissue>
    </source>
</reference>
<dbReference type="EMBL" id="KQ978078">
    <property type="protein sequence ID" value="KYM97184.1"/>
    <property type="molecule type" value="Genomic_DNA"/>
</dbReference>
<sequence length="101" mass="11162">EKKKKNFARLDSERKREKGARRCSTVPGVDQAECVVVTPGWSDRVRLCRSRAVGGRAIIESQLYLRAGNPVGTLGTNTDRLVSVSLRDDATVRCNRVSEST</sequence>
<feature type="non-terminal residue" evidence="2">
    <location>
        <position position="1"/>
    </location>
</feature>
<dbReference type="AlphaFoldDB" id="A0A151IBT1"/>
<evidence type="ECO:0000256" key="1">
    <source>
        <dbReference type="SAM" id="MobiDB-lite"/>
    </source>
</evidence>
<evidence type="ECO:0000313" key="2">
    <source>
        <dbReference type="EMBL" id="KYM97184.1"/>
    </source>
</evidence>
<evidence type="ECO:0000313" key="3">
    <source>
        <dbReference type="Proteomes" id="UP000078542"/>
    </source>
</evidence>
<protein>
    <submittedName>
        <fullName evidence="2">Uncharacterized protein</fullName>
    </submittedName>
</protein>